<dbReference type="SMART" id="SM00448">
    <property type="entry name" value="REC"/>
    <property type="match status" value="2"/>
</dbReference>
<dbReference type="Gene3D" id="1.10.287.130">
    <property type="match status" value="1"/>
</dbReference>
<dbReference type="Pfam" id="PF00072">
    <property type="entry name" value="Response_reg"/>
    <property type="match status" value="2"/>
</dbReference>
<dbReference type="NCBIfam" id="TIGR00229">
    <property type="entry name" value="sensory_box"/>
    <property type="match status" value="1"/>
</dbReference>
<keyword evidence="4" id="KW-0808">Transferase</keyword>
<dbReference type="SMART" id="SM00387">
    <property type="entry name" value="HATPase_c"/>
    <property type="match status" value="1"/>
</dbReference>
<dbReference type="EMBL" id="JAJLJH010000003">
    <property type="protein sequence ID" value="MCK9687115.1"/>
    <property type="molecule type" value="Genomic_DNA"/>
</dbReference>
<comment type="caution">
    <text evidence="11">The sequence shown here is derived from an EMBL/GenBank/DDBJ whole genome shotgun (WGS) entry which is preliminary data.</text>
</comment>
<dbReference type="Pfam" id="PF08447">
    <property type="entry name" value="PAS_3"/>
    <property type="match status" value="2"/>
</dbReference>
<dbReference type="Gene3D" id="3.40.50.2300">
    <property type="match status" value="2"/>
</dbReference>
<dbReference type="PROSITE" id="PS50113">
    <property type="entry name" value="PAC"/>
    <property type="match status" value="2"/>
</dbReference>
<dbReference type="CDD" id="cd00130">
    <property type="entry name" value="PAS"/>
    <property type="match status" value="2"/>
</dbReference>
<dbReference type="AlphaFoldDB" id="A0A9X1YLJ2"/>
<dbReference type="InterPro" id="IPR000700">
    <property type="entry name" value="PAS-assoc_C"/>
</dbReference>
<feature type="region of interest" description="Disordered" evidence="7">
    <location>
        <begin position="296"/>
        <end position="317"/>
    </location>
</feature>
<reference evidence="11" key="1">
    <citation type="submission" date="2021-11" db="EMBL/GenBank/DDBJ databases">
        <title>BS-T2-15 a new species belonging to the Comamonadaceae family isolated from the soil of a French oak forest.</title>
        <authorList>
            <person name="Mieszkin S."/>
            <person name="Alain K."/>
        </authorList>
    </citation>
    <scope>NUCLEOTIDE SEQUENCE</scope>
    <source>
        <strain evidence="11">BS-T2-15</strain>
    </source>
</reference>
<dbReference type="InterPro" id="IPR035965">
    <property type="entry name" value="PAS-like_dom_sf"/>
</dbReference>
<dbReference type="InterPro" id="IPR011006">
    <property type="entry name" value="CheY-like_superfamily"/>
</dbReference>
<evidence type="ECO:0000256" key="1">
    <source>
        <dbReference type="ARBA" id="ARBA00000085"/>
    </source>
</evidence>
<evidence type="ECO:0000256" key="2">
    <source>
        <dbReference type="ARBA" id="ARBA00012438"/>
    </source>
</evidence>
<evidence type="ECO:0000256" key="6">
    <source>
        <dbReference type="PROSITE-ProRule" id="PRU00169"/>
    </source>
</evidence>
<dbReference type="InterPro" id="IPR036890">
    <property type="entry name" value="HATPase_C_sf"/>
</dbReference>
<dbReference type="SUPFAM" id="SSF47384">
    <property type="entry name" value="Homodimeric domain of signal transducing histidine kinase"/>
    <property type="match status" value="1"/>
</dbReference>
<feature type="domain" description="PAC" evidence="10">
    <location>
        <begin position="214"/>
        <end position="266"/>
    </location>
</feature>
<dbReference type="CDD" id="cd00156">
    <property type="entry name" value="REC"/>
    <property type="match status" value="1"/>
</dbReference>
<dbReference type="PANTHER" id="PTHR43304">
    <property type="entry name" value="PHYTOCHROME-LIKE PROTEIN CPH1"/>
    <property type="match status" value="1"/>
</dbReference>
<evidence type="ECO:0000256" key="5">
    <source>
        <dbReference type="ARBA" id="ARBA00022777"/>
    </source>
</evidence>
<dbReference type="InterPro" id="IPR005467">
    <property type="entry name" value="His_kinase_dom"/>
</dbReference>
<dbReference type="Pfam" id="PF02518">
    <property type="entry name" value="HATPase_c"/>
    <property type="match status" value="1"/>
</dbReference>
<evidence type="ECO:0000259" key="8">
    <source>
        <dbReference type="PROSITE" id="PS50109"/>
    </source>
</evidence>
<feature type="domain" description="PAC" evidence="10">
    <location>
        <begin position="343"/>
        <end position="395"/>
    </location>
</feature>
<dbReference type="PRINTS" id="PR00344">
    <property type="entry name" value="BCTRLSENSOR"/>
</dbReference>
<dbReference type="Pfam" id="PF00512">
    <property type="entry name" value="HisKA"/>
    <property type="match status" value="1"/>
</dbReference>
<feature type="modified residue" description="4-aspartylphosphate" evidence="6">
    <location>
        <position position="709"/>
    </location>
</feature>
<protein>
    <recommendedName>
        <fullName evidence="2">histidine kinase</fullName>
        <ecNumber evidence="2">2.7.13.3</ecNumber>
    </recommendedName>
</protein>
<dbReference type="SUPFAM" id="SSF55785">
    <property type="entry name" value="PYP-like sensor domain (PAS domain)"/>
    <property type="match status" value="2"/>
</dbReference>
<comment type="catalytic activity">
    <reaction evidence="1">
        <text>ATP + protein L-histidine = ADP + protein N-phospho-L-histidine.</text>
        <dbReference type="EC" id="2.7.13.3"/>
    </reaction>
</comment>
<evidence type="ECO:0000256" key="4">
    <source>
        <dbReference type="ARBA" id="ARBA00022679"/>
    </source>
</evidence>
<keyword evidence="12" id="KW-1185">Reference proteome</keyword>
<dbReference type="EC" id="2.7.13.3" evidence="2"/>
<dbReference type="SMART" id="SM00388">
    <property type="entry name" value="HisKA"/>
    <property type="match status" value="1"/>
</dbReference>
<feature type="modified residue" description="4-aspartylphosphate" evidence="6">
    <location>
        <position position="56"/>
    </location>
</feature>
<feature type="domain" description="Response regulatory" evidence="9">
    <location>
        <begin position="658"/>
        <end position="774"/>
    </location>
</feature>
<dbReference type="RefSeq" id="WP_275683147.1">
    <property type="nucleotide sequence ID" value="NZ_JAJLJH010000003.1"/>
</dbReference>
<keyword evidence="3 6" id="KW-0597">Phosphoprotein</keyword>
<dbReference type="InterPro" id="IPR052162">
    <property type="entry name" value="Sensor_kinase/Photoreceptor"/>
</dbReference>
<evidence type="ECO:0000256" key="7">
    <source>
        <dbReference type="SAM" id="MobiDB-lite"/>
    </source>
</evidence>
<evidence type="ECO:0000259" key="9">
    <source>
        <dbReference type="PROSITE" id="PS50110"/>
    </source>
</evidence>
<dbReference type="SUPFAM" id="SSF52172">
    <property type="entry name" value="CheY-like"/>
    <property type="match status" value="2"/>
</dbReference>
<dbReference type="SMART" id="SM00086">
    <property type="entry name" value="PAC"/>
    <property type="match status" value="2"/>
</dbReference>
<dbReference type="Gene3D" id="3.30.565.10">
    <property type="entry name" value="Histidine kinase-like ATPase, C-terminal domain"/>
    <property type="match status" value="1"/>
</dbReference>
<dbReference type="InterPro" id="IPR013655">
    <property type="entry name" value="PAS_fold_3"/>
</dbReference>
<dbReference type="InterPro" id="IPR003594">
    <property type="entry name" value="HATPase_dom"/>
</dbReference>
<dbReference type="PANTHER" id="PTHR43304:SF1">
    <property type="entry name" value="PAC DOMAIN-CONTAINING PROTEIN"/>
    <property type="match status" value="1"/>
</dbReference>
<dbReference type="InterPro" id="IPR001789">
    <property type="entry name" value="Sig_transdc_resp-reg_receiver"/>
</dbReference>
<evidence type="ECO:0000256" key="3">
    <source>
        <dbReference type="ARBA" id="ARBA00022553"/>
    </source>
</evidence>
<gene>
    <name evidence="11" type="ORF">LPC04_15495</name>
</gene>
<dbReference type="PROSITE" id="PS50109">
    <property type="entry name" value="HIS_KIN"/>
    <property type="match status" value="1"/>
</dbReference>
<dbReference type="Proteomes" id="UP001139353">
    <property type="component" value="Unassembled WGS sequence"/>
</dbReference>
<feature type="domain" description="Response regulatory" evidence="9">
    <location>
        <begin position="6"/>
        <end position="121"/>
    </location>
</feature>
<accession>A0A9X1YLJ2</accession>
<dbReference type="SUPFAM" id="SSF55874">
    <property type="entry name" value="ATPase domain of HSP90 chaperone/DNA topoisomerase II/histidine kinase"/>
    <property type="match status" value="1"/>
</dbReference>
<evidence type="ECO:0000313" key="12">
    <source>
        <dbReference type="Proteomes" id="UP001139353"/>
    </source>
</evidence>
<keyword evidence="5" id="KW-0418">Kinase</keyword>
<organism evidence="11 12">
    <name type="scientific">Scleromatobacter humisilvae</name>
    <dbReference type="NCBI Taxonomy" id="2897159"/>
    <lineage>
        <taxon>Bacteria</taxon>
        <taxon>Pseudomonadati</taxon>
        <taxon>Pseudomonadota</taxon>
        <taxon>Betaproteobacteria</taxon>
        <taxon>Burkholderiales</taxon>
        <taxon>Sphaerotilaceae</taxon>
        <taxon>Scleromatobacter</taxon>
    </lineage>
</organism>
<sequence length="785" mass="85411">MHSPLRILHLEDDKNDAEIVKALLEEGGIVCDVVRVESRDEFVAALDQDFDLVLADLTLPSFDGLAALQITLERRPELPFIFVSGTLGEEVAIDALKIGATDYILKERLSRIVSSVHRATRECSERAERREAEERLRRSEEFLAEGQRISHTGSWGWTLSTGKLVWSEEQYRVLGFEPGQVDPAMDVFMSIVHPDDRRSVWQSFEETRRSRQPYVMDYRIVLANGSIRHLRGVGRPVENPAGVVDEFIGTTTDVSDRVQADAALLARQQMLDLAQKAAQAVPFEWRLDAGEDGSIGLADAGSLPGQPSTAAGARESWRSQVHPEDWPILEQAIARAASDSGDFSAEYRAAHPEQGVRWLQARGHMFLDDGGTPVRIVGFLLDATERRYAEDELRRLEARLRRARHLEAIGGLAGGIAHDFNNILGAILGYGEIAMRDVVAGSRLHHAIENIVVAGERGRALVNRILAFSRSGVSERVAVHVESVVRETLDLIIAQLPGGIAVETALRAGLSGIQGDPTQVHQVLMNLATNAIYAMPAGGTLRVSLSAIHVDAPRIAMIGVVEAGDYVSLKVADTGVGIAPELVERIFDPFVTTKEVGVGTGLGLSLVHGIVMDLGGAIDVETAVGKGSTFVIHLPRTGDVIDPFRKEELDLPRGNGEHILVVDDEEALARLAEQNLLDLGYLPEAYTSSEAALKAFAAEPGRYHAVVSDERMPGLAGLALLRRMRDIHPAIATLLVSGYVNADVIERARLVGVDQVVKKPMSARDLAVTLARALRDHAGTPVSPR</sequence>
<name>A0A9X1YLJ2_9BURK</name>
<dbReference type="InterPro" id="IPR036097">
    <property type="entry name" value="HisK_dim/P_sf"/>
</dbReference>
<dbReference type="Gene3D" id="2.10.70.100">
    <property type="match status" value="1"/>
</dbReference>
<dbReference type="Gene3D" id="3.30.450.20">
    <property type="entry name" value="PAS domain"/>
    <property type="match status" value="2"/>
</dbReference>
<dbReference type="InterPro" id="IPR004358">
    <property type="entry name" value="Sig_transdc_His_kin-like_C"/>
</dbReference>
<proteinExistence type="predicted"/>
<dbReference type="PROSITE" id="PS50110">
    <property type="entry name" value="RESPONSE_REGULATORY"/>
    <property type="match status" value="2"/>
</dbReference>
<dbReference type="GO" id="GO:0000155">
    <property type="term" value="F:phosphorelay sensor kinase activity"/>
    <property type="evidence" value="ECO:0007669"/>
    <property type="project" value="InterPro"/>
</dbReference>
<dbReference type="InterPro" id="IPR003661">
    <property type="entry name" value="HisK_dim/P_dom"/>
</dbReference>
<dbReference type="InterPro" id="IPR001610">
    <property type="entry name" value="PAC"/>
</dbReference>
<dbReference type="CDD" id="cd00082">
    <property type="entry name" value="HisKA"/>
    <property type="match status" value="1"/>
</dbReference>
<feature type="domain" description="Histidine kinase" evidence="8">
    <location>
        <begin position="415"/>
        <end position="638"/>
    </location>
</feature>
<evidence type="ECO:0000313" key="11">
    <source>
        <dbReference type="EMBL" id="MCK9687115.1"/>
    </source>
</evidence>
<dbReference type="InterPro" id="IPR000014">
    <property type="entry name" value="PAS"/>
</dbReference>
<evidence type="ECO:0000259" key="10">
    <source>
        <dbReference type="PROSITE" id="PS50113"/>
    </source>
</evidence>